<dbReference type="AlphaFoldDB" id="A0A4W3JST6"/>
<dbReference type="GO" id="GO:0016020">
    <property type="term" value="C:membrane"/>
    <property type="evidence" value="ECO:0007669"/>
    <property type="project" value="UniProtKB-SubCell"/>
</dbReference>
<reference evidence="12" key="1">
    <citation type="journal article" date="2006" name="Science">
        <title>Ancient noncoding elements conserved in the human genome.</title>
        <authorList>
            <person name="Venkatesh B."/>
            <person name="Kirkness E.F."/>
            <person name="Loh Y.H."/>
            <person name="Halpern A.L."/>
            <person name="Lee A.P."/>
            <person name="Johnson J."/>
            <person name="Dandona N."/>
            <person name="Viswanathan L.D."/>
            <person name="Tay A."/>
            <person name="Venter J.C."/>
            <person name="Strausberg R.L."/>
            <person name="Brenner S."/>
        </authorList>
    </citation>
    <scope>NUCLEOTIDE SEQUENCE [LARGE SCALE GENOMIC DNA]</scope>
</reference>
<reference evidence="12" key="2">
    <citation type="journal article" date="2007" name="PLoS Biol.">
        <title>Survey sequencing and comparative analysis of the elephant shark (Callorhinchus milii) genome.</title>
        <authorList>
            <person name="Venkatesh B."/>
            <person name="Kirkness E.F."/>
            <person name="Loh Y.H."/>
            <person name="Halpern A.L."/>
            <person name="Lee A.P."/>
            <person name="Johnson J."/>
            <person name="Dandona N."/>
            <person name="Viswanathan L.D."/>
            <person name="Tay A."/>
            <person name="Venter J.C."/>
            <person name="Strausberg R.L."/>
            <person name="Brenner S."/>
        </authorList>
    </citation>
    <scope>NUCLEOTIDE SEQUENCE [LARGE SCALE GENOMIC DNA]</scope>
</reference>
<feature type="chain" id="PRO_5021243943" description="Ig-like domain-containing protein" evidence="9">
    <location>
        <begin position="19"/>
        <end position="111"/>
    </location>
</feature>
<dbReference type="InterPro" id="IPR013783">
    <property type="entry name" value="Ig-like_fold"/>
</dbReference>
<proteinExistence type="inferred from homology"/>
<dbReference type="GO" id="GO:0007156">
    <property type="term" value="P:homophilic cell adhesion via plasma membrane adhesion molecules"/>
    <property type="evidence" value="ECO:0007669"/>
    <property type="project" value="TreeGrafter"/>
</dbReference>
<evidence type="ECO:0000256" key="9">
    <source>
        <dbReference type="SAM" id="SignalP"/>
    </source>
</evidence>
<evidence type="ECO:0000313" key="12">
    <source>
        <dbReference type="Proteomes" id="UP000314986"/>
    </source>
</evidence>
<dbReference type="GO" id="GO:0005912">
    <property type="term" value="C:adherens junction"/>
    <property type="evidence" value="ECO:0007669"/>
    <property type="project" value="TreeGrafter"/>
</dbReference>
<dbReference type="STRING" id="7868.ENSCMIP00000035025"/>
<evidence type="ECO:0000259" key="10">
    <source>
        <dbReference type="PROSITE" id="PS50835"/>
    </source>
</evidence>
<dbReference type="Proteomes" id="UP000314986">
    <property type="component" value="Unassembled WGS sequence"/>
</dbReference>
<reference evidence="12" key="3">
    <citation type="journal article" date="2014" name="Nature">
        <title>Elephant shark genome provides unique insights into gnathostome evolution.</title>
        <authorList>
            <consortium name="International Elephant Shark Genome Sequencing Consortium"/>
            <person name="Venkatesh B."/>
            <person name="Lee A.P."/>
            <person name="Ravi V."/>
            <person name="Maurya A.K."/>
            <person name="Lian M.M."/>
            <person name="Swann J.B."/>
            <person name="Ohta Y."/>
            <person name="Flajnik M.F."/>
            <person name="Sutoh Y."/>
            <person name="Kasahara M."/>
            <person name="Hoon S."/>
            <person name="Gangu V."/>
            <person name="Roy S.W."/>
            <person name="Irimia M."/>
            <person name="Korzh V."/>
            <person name="Kondrychyn I."/>
            <person name="Lim Z.W."/>
            <person name="Tay B.H."/>
            <person name="Tohari S."/>
            <person name="Kong K.W."/>
            <person name="Ho S."/>
            <person name="Lorente-Galdos B."/>
            <person name="Quilez J."/>
            <person name="Marques-Bonet T."/>
            <person name="Raney B.J."/>
            <person name="Ingham P.W."/>
            <person name="Tay A."/>
            <person name="Hillier L.W."/>
            <person name="Minx P."/>
            <person name="Boehm T."/>
            <person name="Wilson R.K."/>
            <person name="Brenner S."/>
            <person name="Warren W.C."/>
        </authorList>
    </citation>
    <scope>NUCLEOTIDE SEQUENCE [LARGE SCALE GENOMIC DNA]</scope>
</reference>
<keyword evidence="7" id="KW-1015">Disulfide bond</keyword>
<feature type="signal peptide" evidence="9">
    <location>
        <begin position="1"/>
        <end position="18"/>
    </location>
</feature>
<dbReference type="GO" id="GO:0007157">
    <property type="term" value="P:heterophilic cell-cell adhesion via plasma membrane cell adhesion molecules"/>
    <property type="evidence" value="ECO:0007669"/>
    <property type="project" value="TreeGrafter"/>
</dbReference>
<keyword evidence="8" id="KW-0325">Glycoprotein</keyword>
<evidence type="ECO:0000256" key="1">
    <source>
        <dbReference type="ARBA" id="ARBA00004370"/>
    </source>
</evidence>
<feature type="domain" description="Ig-like" evidence="10">
    <location>
        <begin position="22"/>
        <end position="111"/>
    </location>
</feature>
<dbReference type="Gene3D" id="2.60.40.10">
    <property type="entry name" value="Immunoglobulins"/>
    <property type="match status" value="1"/>
</dbReference>
<dbReference type="InterPro" id="IPR051427">
    <property type="entry name" value="Nectin/Nectin-like"/>
</dbReference>
<keyword evidence="5" id="KW-0130">Cell adhesion</keyword>
<sequence length="111" mass="11702">SLWAETLTVLVSLTLGAASVAPIVVIEPDPDIPVADSGESIIATCLAKYAKAAASINWESPFNFSFTQSATPPAPDGTVTISSPLRLSPTREMNGKYVYCVVEHPALKTPE</sequence>
<evidence type="ECO:0000256" key="6">
    <source>
        <dbReference type="ARBA" id="ARBA00023136"/>
    </source>
</evidence>
<dbReference type="InterPro" id="IPR036179">
    <property type="entry name" value="Ig-like_dom_sf"/>
</dbReference>
<evidence type="ECO:0000256" key="5">
    <source>
        <dbReference type="ARBA" id="ARBA00022889"/>
    </source>
</evidence>
<accession>A0A4W3JST6</accession>
<dbReference type="Pfam" id="PF08205">
    <property type="entry name" value="C2-set_2"/>
    <property type="match status" value="1"/>
</dbReference>
<evidence type="ECO:0000256" key="2">
    <source>
        <dbReference type="ARBA" id="ARBA00007810"/>
    </source>
</evidence>
<evidence type="ECO:0000256" key="4">
    <source>
        <dbReference type="ARBA" id="ARBA00022737"/>
    </source>
</evidence>
<dbReference type="SUPFAM" id="SSF48726">
    <property type="entry name" value="Immunoglobulin"/>
    <property type="match status" value="1"/>
</dbReference>
<dbReference type="InterPro" id="IPR007110">
    <property type="entry name" value="Ig-like_dom"/>
</dbReference>
<dbReference type="PROSITE" id="PS50835">
    <property type="entry name" value="IG_LIKE"/>
    <property type="match status" value="1"/>
</dbReference>
<reference evidence="11" key="4">
    <citation type="submission" date="2025-08" db="UniProtKB">
        <authorList>
            <consortium name="Ensembl"/>
        </authorList>
    </citation>
    <scope>IDENTIFICATION</scope>
</reference>
<comment type="similarity">
    <text evidence="2">Belongs to the nectin family.</text>
</comment>
<dbReference type="InterPro" id="IPR013162">
    <property type="entry name" value="CD80_C2-set"/>
</dbReference>
<dbReference type="PANTHER" id="PTHR23277">
    <property type="entry name" value="NECTIN-RELATED"/>
    <property type="match status" value="1"/>
</dbReference>
<keyword evidence="6" id="KW-0472">Membrane</keyword>
<evidence type="ECO:0000256" key="3">
    <source>
        <dbReference type="ARBA" id="ARBA00022729"/>
    </source>
</evidence>
<dbReference type="InParanoid" id="A0A4W3JST6"/>
<dbReference type="PANTHER" id="PTHR23277:SF106">
    <property type="entry name" value="NECTIN-1 ISOFORM X1-RELATED"/>
    <property type="match status" value="1"/>
</dbReference>
<comment type="subcellular location">
    <subcellularLocation>
        <location evidence="1">Membrane</location>
    </subcellularLocation>
</comment>
<evidence type="ECO:0000256" key="8">
    <source>
        <dbReference type="ARBA" id="ARBA00023180"/>
    </source>
</evidence>
<dbReference type="Ensembl" id="ENSCMIT00000035547.1">
    <property type="protein sequence ID" value="ENSCMIP00000035025.1"/>
    <property type="gene ID" value="ENSCMIG00000014850.1"/>
</dbReference>
<protein>
    <recommendedName>
        <fullName evidence="10">Ig-like domain-containing protein</fullName>
    </recommendedName>
</protein>
<name>A0A4W3JST6_CALMI</name>
<keyword evidence="12" id="KW-1185">Reference proteome</keyword>
<keyword evidence="3 9" id="KW-0732">Signal</keyword>
<evidence type="ECO:0000313" key="11">
    <source>
        <dbReference type="Ensembl" id="ENSCMIP00000035025.1"/>
    </source>
</evidence>
<reference evidence="11" key="5">
    <citation type="submission" date="2025-09" db="UniProtKB">
        <authorList>
            <consortium name="Ensembl"/>
        </authorList>
    </citation>
    <scope>IDENTIFICATION</scope>
</reference>
<evidence type="ECO:0000256" key="7">
    <source>
        <dbReference type="ARBA" id="ARBA00023157"/>
    </source>
</evidence>
<keyword evidence="4" id="KW-0677">Repeat</keyword>
<organism evidence="11 12">
    <name type="scientific">Callorhinchus milii</name>
    <name type="common">Ghost shark</name>
    <dbReference type="NCBI Taxonomy" id="7868"/>
    <lineage>
        <taxon>Eukaryota</taxon>
        <taxon>Metazoa</taxon>
        <taxon>Chordata</taxon>
        <taxon>Craniata</taxon>
        <taxon>Vertebrata</taxon>
        <taxon>Chondrichthyes</taxon>
        <taxon>Holocephali</taxon>
        <taxon>Chimaeriformes</taxon>
        <taxon>Callorhinchidae</taxon>
        <taxon>Callorhinchus</taxon>
    </lineage>
</organism>